<evidence type="ECO:0000313" key="1">
    <source>
        <dbReference type="EMBL" id="KFM82493.1"/>
    </source>
</evidence>
<dbReference type="EMBL" id="KK122321">
    <property type="protein sequence ID" value="KFM82493.1"/>
    <property type="molecule type" value="Genomic_DNA"/>
</dbReference>
<name>A0A087UYQ4_STEMI</name>
<sequence>MPTDSPIQESKNSALLPHFSLSRCFFSASASNSLLLFVPFTTGKTLISVTTIPSCLSHS</sequence>
<protein>
    <submittedName>
        <fullName evidence="1">Uncharacterized protein</fullName>
    </submittedName>
</protein>
<feature type="non-terminal residue" evidence="1">
    <location>
        <position position="59"/>
    </location>
</feature>
<reference evidence="1 2" key="1">
    <citation type="submission" date="2013-11" db="EMBL/GenBank/DDBJ databases">
        <title>Genome sequencing of Stegodyphus mimosarum.</title>
        <authorList>
            <person name="Bechsgaard J."/>
        </authorList>
    </citation>
    <scope>NUCLEOTIDE SEQUENCE [LARGE SCALE GENOMIC DNA]</scope>
</reference>
<gene>
    <name evidence="1" type="ORF">X975_18711</name>
</gene>
<proteinExistence type="predicted"/>
<dbReference type="AlphaFoldDB" id="A0A087UYQ4"/>
<accession>A0A087UYQ4</accession>
<organism evidence="1 2">
    <name type="scientific">Stegodyphus mimosarum</name>
    <name type="common">African social velvet spider</name>
    <dbReference type="NCBI Taxonomy" id="407821"/>
    <lineage>
        <taxon>Eukaryota</taxon>
        <taxon>Metazoa</taxon>
        <taxon>Ecdysozoa</taxon>
        <taxon>Arthropoda</taxon>
        <taxon>Chelicerata</taxon>
        <taxon>Arachnida</taxon>
        <taxon>Araneae</taxon>
        <taxon>Araneomorphae</taxon>
        <taxon>Entelegynae</taxon>
        <taxon>Eresoidea</taxon>
        <taxon>Eresidae</taxon>
        <taxon>Stegodyphus</taxon>
    </lineage>
</organism>
<evidence type="ECO:0000313" key="2">
    <source>
        <dbReference type="Proteomes" id="UP000054359"/>
    </source>
</evidence>
<dbReference type="Proteomes" id="UP000054359">
    <property type="component" value="Unassembled WGS sequence"/>
</dbReference>
<keyword evidence="2" id="KW-1185">Reference proteome</keyword>